<dbReference type="SUPFAM" id="SSF53822">
    <property type="entry name" value="Periplasmic binding protein-like I"/>
    <property type="match status" value="1"/>
</dbReference>
<dbReference type="CDD" id="cd06339">
    <property type="entry name" value="PBP1_YraM_LppC_lipoprotein-like"/>
    <property type="match status" value="1"/>
</dbReference>
<comment type="caution">
    <text evidence="6">The sequence shown here is derived from an EMBL/GenBank/DDBJ whole genome shotgun (WGS) entry which is preliminary data.</text>
</comment>
<sequence>MLLAGCATAPPSDGSAMGESGRSPTALSGVDRSGGDADAPDQGLLAPDQGEIRIALLVPLSGPAADVGAALRDAAALALFDAYDPRLRLLPFDTAGTAEGARLAAQQAVDQGVSVVLGPLLAASVQAVAPLLRQSDIPLLGFSNDQRVAGDGVYLFGFMPDQDVERIVSYAIGRGLGRLAGLIPSSPYGDRILQHFGPLVQEAGGDLVSLIRYEPETDALDAPVKILAHYDQRRAAYLAEVKALEALGDDLSNEILKRLKTKEALGPLGFDALLIAQGDPLLRSLGPLLPYYEIDPQTVQFLGTGLWDEPSLVREPPLRGAWFPAPEPSVPRAFLARFEQAYGRPAPRLATLGYDGMALLATLARNPVQSERFEAAAFEDRAGFSGLMGLSALVRMELWSEIWRFWKSVRVISGSSIPPRWISGGPESVSISILMGGVQPSRRPMMALSNKRPF</sequence>
<evidence type="ECO:0000256" key="2">
    <source>
        <dbReference type="ARBA" id="ARBA00022729"/>
    </source>
</evidence>
<keyword evidence="3" id="KW-0813">Transport</keyword>
<accession>A0A5A7N407</accession>
<dbReference type="EMBL" id="BKCN01000001">
    <property type="protein sequence ID" value="GER02484.1"/>
    <property type="molecule type" value="Genomic_DNA"/>
</dbReference>
<dbReference type="Gene3D" id="3.40.50.2300">
    <property type="match status" value="2"/>
</dbReference>
<dbReference type="Proteomes" id="UP000324996">
    <property type="component" value="Unassembled WGS sequence"/>
</dbReference>
<evidence type="ECO:0000256" key="4">
    <source>
        <dbReference type="SAM" id="MobiDB-lite"/>
    </source>
</evidence>
<keyword evidence="2" id="KW-0732">Signal</keyword>
<dbReference type="Pfam" id="PF13458">
    <property type="entry name" value="Peripla_BP_6"/>
    <property type="match status" value="1"/>
</dbReference>
<keyword evidence="3" id="KW-0029">Amino-acid transport</keyword>
<evidence type="ECO:0000313" key="6">
    <source>
        <dbReference type="EMBL" id="GER02484.1"/>
    </source>
</evidence>
<evidence type="ECO:0000256" key="1">
    <source>
        <dbReference type="ARBA" id="ARBA00010062"/>
    </source>
</evidence>
<evidence type="ECO:0000259" key="5">
    <source>
        <dbReference type="Pfam" id="PF13458"/>
    </source>
</evidence>
<feature type="region of interest" description="Disordered" evidence="4">
    <location>
        <begin position="1"/>
        <end position="44"/>
    </location>
</feature>
<evidence type="ECO:0000313" key="7">
    <source>
        <dbReference type="Proteomes" id="UP000324996"/>
    </source>
</evidence>
<protein>
    <submittedName>
        <fullName evidence="6">Penicillin-binding protein activator</fullName>
    </submittedName>
</protein>
<dbReference type="InterPro" id="IPR028082">
    <property type="entry name" value="Peripla_BP_I"/>
</dbReference>
<dbReference type="PANTHER" id="PTHR30483:SF6">
    <property type="entry name" value="PERIPLASMIC BINDING PROTEIN OF ABC TRANSPORTER FOR NATURAL AMINO ACIDS"/>
    <property type="match status" value="1"/>
</dbReference>
<organism evidence="6 7">
    <name type="scientific">Iodidimonas nitroreducens</name>
    <dbReference type="NCBI Taxonomy" id="1236968"/>
    <lineage>
        <taxon>Bacteria</taxon>
        <taxon>Pseudomonadati</taxon>
        <taxon>Pseudomonadota</taxon>
        <taxon>Alphaproteobacteria</taxon>
        <taxon>Iodidimonadales</taxon>
        <taxon>Iodidimonadaceae</taxon>
        <taxon>Iodidimonas</taxon>
    </lineage>
</organism>
<dbReference type="GO" id="GO:0006865">
    <property type="term" value="P:amino acid transport"/>
    <property type="evidence" value="ECO:0007669"/>
    <property type="project" value="UniProtKB-KW"/>
</dbReference>
<reference evidence="6 7" key="1">
    <citation type="submission" date="2019-09" db="EMBL/GenBank/DDBJ databases">
        <title>NBRP : Genome information of microbial organism related human and environment.</title>
        <authorList>
            <person name="Hattori M."/>
            <person name="Oshima K."/>
            <person name="Inaba H."/>
            <person name="Suda W."/>
            <person name="Sakamoto M."/>
            <person name="Iino T."/>
            <person name="Kitahara M."/>
            <person name="Oshida Y."/>
            <person name="Iida T."/>
            <person name="Kudo T."/>
            <person name="Itoh T."/>
            <person name="Ohkuma M."/>
        </authorList>
    </citation>
    <scope>NUCLEOTIDE SEQUENCE [LARGE SCALE GENOMIC DNA]</scope>
    <source>
        <strain evidence="6 7">Q-1</strain>
    </source>
</reference>
<feature type="domain" description="Leucine-binding protein" evidence="5">
    <location>
        <begin position="51"/>
        <end position="222"/>
    </location>
</feature>
<comment type="similarity">
    <text evidence="1">Belongs to the leucine-binding protein family.</text>
</comment>
<dbReference type="AlphaFoldDB" id="A0A5A7N407"/>
<dbReference type="InterPro" id="IPR028081">
    <property type="entry name" value="Leu-bd"/>
</dbReference>
<name>A0A5A7N407_9PROT</name>
<proteinExistence type="inferred from homology"/>
<dbReference type="InterPro" id="IPR051010">
    <property type="entry name" value="BCAA_transport"/>
</dbReference>
<gene>
    <name evidence="6" type="ORF">JCM17846_01660</name>
</gene>
<keyword evidence="7" id="KW-1185">Reference proteome</keyword>
<evidence type="ECO:0000256" key="3">
    <source>
        <dbReference type="ARBA" id="ARBA00022970"/>
    </source>
</evidence>
<dbReference type="PANTHER" id="PTHR30483">
    <property type="entry name" value="LEUCINE-SPECIFIC-BINDING PROTEIN"/>
    <property type="match status" value="1"/>
</dbReference>